<dbReference type="GO" id="GO:0006642">
    <property type="term" value="P:triglyceride mobilization"/>
    <property type="evidence" value="ECO:0007669"/>
    <property type="project" value="EnsemblFungi"/>
</dbReference>
<feature type="region of interest" description="Disordered" evidence="5">
    <location>
        <begin position="93"/>
        <end position="145"/>
    </location>
</feature>
<dbReference type="InterPro" id="IPR021771">
    <property type="entry name" value="Triacylglycerol_lipase_N"/>
</dbReference>
<dbReference type="GO" id="GO:0005811">
    <property type="term" value="C:lipid droplet"/>
    <property type="evidence" value="ECO:0007669"/>
    <property type="project" value="EnsemblFungi"/>
</dbReference>
<dbReference type="PANTHER" id="PTHR14226">
    <property type="entry name" value="NEUROPATHY TARGET ESTERASE/SWISS CHEESE D.MELANOGASTER"/>
    <property type="match status" value="1"/>
</dbReference>
<accession>A0A0W0C798</accession>
<feature type="compositionally biased region" description="Low complexity" evidence="5">
    <location>
        <begin position="132"/>
        <end position="145"/>
    </location>
</feature>
<dbReference type="GO" id="GO:0004771">
    <property type="term" value="F:sterol ester esterase activity"/>
    <property type="evidence" value="ECO:0007669"/>
    <property type="project" value="EnsemblFungi"/>
</dbReference>
<dbReference type="VEuPathDB" id="FungiDB:CAGL0G02365g"/>
<evidence type="ECO:0000256" key="1">
    <source>
        <dbReference type="ARBA" id="ARBA00022801"/>
    </source>
</evidence>
<dbReference type="CDD" id="cd07230">
    <property type="entry name" value="Pat_TGL4-5_like"/>
    <property type="match status" value="1"/>
</dbReference>
<comment type="caution">
    <text evidence="4">Lacks conserved residue(s) required for the propagation of feature annotation.</text>
</comment>
<name>A0A0W0C798_CANGB</name>
<dbReference type="GO" id="GO:0004806">
    <property type="term" value="F:triacylglycerol lipase activity"/>
    <property type="evidence" value="ECO:0007669"/>
    <property type="project" value="EnsemblFungi"/>
</dbReference>
<dbReference type="PROSITE" id="PS51635">
    <property type="entry name" value="PNPLA"/>
    <property type="match status" value="1"/>
</dbReference>
<evidence type="ECO:0000256" key="4">
    <source>
        <dbReference type="PROSITE-ProRule" id="PRU01161"/>
    </source>
</evidence>
<evidence type="ECO:0000256" key="5">
    <source>
        <dbReference type="SAM" id="MobiDB-lite"/>
    </source>
</evidence>
<feature type="short sequence motif" description="GXSXG" evidence="4">
    <location>
        <begin position="345"/>
        <end position="349"/>
    </location>
</feature>
<feature type="compositionally biased region" description="Low complexity" evidence="5">
    <location>
        <begin position="867"/>
        <end position="883"/>
    </location>
</feature>
<feature type="compositionally biased region" description="Polar residues" evidence="5">
    <location>
        <begin position="94"/>
        <end position="104"/>
    </location>
</feature>
<keyword evidence="3 4" id="KW-0443">Lipid metabolism</keyword>
<dbReference type="GO" id="GO:0047499">
    <property type="term" value="F:calcium-independent phospholipase A2 activity"/>
    <property type="evidence" value="ECO:0007669"/>
    <property type="project" value="EnsemblFungi"/>
</dbReference>
<evidence type="ECO:0000256" key="2">
    <source>
        <dbReference type="ARBA" id="ARBA00022963"/>
    </source>
</evidence>
<reference evidence="7 8" key="1">
    <citation type="submission" date="2015-10" db="EMBL/GenBank/DDBJ databases">
        <title>Draft genomes sequences of Candida glabrata isolates 1A, 1B, 2A, 2B, 3A and 3B.</title>
        <authorList>
            <person name="Haavelsrud O.E."/>
            <person name="Gaustad P."/>
        </authorList>
    </citation>
    <scope>NUCLEOTIDE SEQUENCE [LARGE SCALE GENOMIC DNA]</scope>
    <source>
        <strain evidence="7">910700640</strain>
    </source>
</reference>
<keyword evidence="2 4" id="KW-0442">Lipid degradation</keyword>
<dbReference type="InterPro" id="IPR050301">
    <property type="entry name" value="NTE"/>
</dbReference>
<dbReference type="AlphaFoldDB" id="A0A0W0C798"/>
<dbReference type="OrthoDB" id="10049244at2759"/>
<dbReference type="PhylomeDB" id="A0A0W0C798"/>
<dbReference type="Proteomes" id="UP000054886">
    <property type="component" value="Unassembled WGS sequence"/>
</dbReference>
<protein>
    <submittedName>
        <fullName evidence="7">Lipase 4</fullName>
    </submittedName>
</protein>
<dbReference type="VEuPathDB" id="FungiDB:B1J91_G02365g"/>
<dbReference type="Pfam" id="PF01734">
    <property type="entry name" value="Patatin"/>
    <property type="match status" value="1"/>
</dbReference>
<feature type="active site" description="Proton acceptor" evidence="4">
    <location>
        <position position="502"/>
    </location>
</feature>
<organism evidence="7 8">
    <name type="scientific">Candida glabrata</name>
    <name type="common">Yeast</name>
    <name type="synonym">Torulopsis glabrata</name>
    <dbReference type="NCBI Taxonomy" id="5478"/>
    <lineage>
        <taxon>Eukaryota</taxon>
        <taxon>Fungi</taxon>
        <taxon>Dikarya</taxon>
        <taxon>Ascomycota</taxon>
        <taxon>Saccharomycotina</taxon>
        <taxon>Saccharomycetes</taxon>
        <taxon>Saccharomycetales</taxon>
        <taxon>Saccharomycetaceae</taxon>
        <taxon>Nakaseomyces</taxon>
    </lineage>
</organism>
<feature type="region of interest" description="Disordered" evidence="5">
    <location>
        <begin position="822"/>
        <end position="883"/>
    </location>
</feature>
<feature type="short sequence motif" description="GXGXXG" evidence="4">
    <location>
        <begin position="318"/>
        <end position="323"/>
    </location>
</feature>
<proteinExistence type="predicted"/>
<dbReference type="InterPro" id="IPR016035">
    <property type="entry name" value="Acyl_Trfase/lysoPLipase"/>
</dbReference>
<evidence type="ECO:0000259" key="6">
    <source>
        <dbReference type="PROSITE" id="PS51635"/>
    </source>
</evidence>
<feature type="domain" description="PNPLA" evidence="6">
    <location>
        <begin position="314"/>
        <end position="515"/>
    </location>
</feature>
<dbReference type="FunFam" id="3.40.1090.10:FF:000036">
    <property type="entry name" value="Patatin-like phospholipase domain-containing protein"/>
    <property type="match status" value="1"/>
</dbReference>
<dbReference type="VEuPathDB" id="FungiDB:GWK60_G02233"/>
<evidence type="ECO:0000256" key="3">
    <source>
        <dbReference type="ARBA" id="ARBA00023098"/>
    </source>
</evidence>
<comment type="caution">
    <text evidence="7">The sequence shown here is derived from an EMBL/GenBank/DDBJ whole genome shotgun (WGS) entry which is preliminary data.</text>
</comment>
<dbReference type="GO" id="GO:0042171">
    <property type="term" value="F:lysophosphatidic acid acyltransferase activity"/>
    <property type="evidence" value="ECO:0007669"/>
    <property type="project" value="EnsemblFungi"/>
</dbReference>
<dbReference type="EMBL" id="LLZZ01000107">
    <property type="protein sequence ID" value="KTB07539.1"/>
    <property type="molecule type" value="Genomic_DNA"/>
</dbReference>
<dbReference type="InterPro" id="IPR002641">
    <property type="entry name" value="PNPLA_dom"/>
</dbReference>
<dbReference type="Pfam" id="PF11815">
    <property type="entry name" value="DUF3336"/>
    <property type="match status" value="1"/>
</dbReference>
<keyword evidence="1 4" id="KW-0378">Hydrolase</keyword>
<dbReference type="SUPFAM" id="SSF52151">
    <property type="entry name" value="FabD/lysophospholipase-like"/>
    <property type="match status" value="1"/>
</dbReference>
<evidence type="ECO:0000313" key="7">
    <source>
        <dbReference type="EMBL" id="KTB07539.1"/>
    </source>
</evidence>
<feature type="compositionally biased region" description="Low complexity" evidence="5">
    <location>
        <begin position="823"/>
        <end position="840"/>
    </location>
</feature>
<sequence length="883" mass="100222">MAVPVKTLKRYISERQSSFDDLARLIEEDHEFDQIDGGVQQAITQPLIERYYQYLLGRNSQTEANTTAEEEPSEPLEPILDYAFDRATKEKLKTTSAESLVSEDTPTDPLKSENIPQLYRDDDEEPEELHENSVSESNPSNEQSEISYLESLKQYYDSTKRTLYNTFIGNYDKNVLIDRYLRKKKLAQSYEEWKYACLKLDSLTNTNEWKEEQESTLYDYTLIKTVTNKMRELRLQNDYLGLLYVIRTNWVRNLGNMGNVNLYRHSHVGTKLLIDHYITESKLCLEALLQSDLDDNYLLGILQQTRRNIGRTALVLSGGGSFGLFHIGVLATLFELDLLPRVISGSSAGAIVASILCVRHKEEIPELLQKVASKDFNIFNDDKQKTESENLLIKISRFFKNGTWFDNKQLANTVIEFLGDMTFREAYNRTGKILNITVSPATMFEQPRLLNNLTAPNVLIWSAVCASCSLPGIFPSSPLYEKDPITSEVREWSGSASVRFVDGSVDNDLPISRLSEMFNIDHIIACQVNIHVFPFLKLSLSCVGGEIEDEFSARLKQNLSHIYKFVSNEMIHLFELGSELGIAKNLLLKLRSVLSQQYSGDITILPDMMTLYRINELLCNPTKEFILREITNGAQATWPKISIIQNHCGQEFALDKAISFIKGRMIVSSSTKSPLQFFDAPIGLIQNNIQKETNGYSHVLDDNLLESESAKSLSLLSEKNTTHQLHSTENLSLYSTPMSARHRRRTSDVSIRAIAKNKSKSFSVTSPSSMILKGNRNYSNNSQINRVDLAEKESNECHRSGDYKFSRNKNVGFQINVNKVVETPRSTQTSSQSTSVGGSPRMERQEYFRKSGRRILNSNRPAKILRSRSSSASFGESSVSLSR</sequence>
<feature type="active site" description="Nucleophile" evidence="4">
    <location>
        <position position="347"/>
    </location>
</feature>
<dbReference type="GO" id="GO:0007114">
    <property type="term" value="P:cell budding"/>
    <property type="evidence" value="ECO:0007669"/>
    <property type="project" value="EnsemblFungi"/>
</dbReference>
<gene>
    <name evidence="7" type="ORF">AO440_001582</name>
</gene>
<dbReference type="VEuPathDB" id="FungiDB:GVI51_G02233"/>
<dbReference type="PANTHER" id="PTHR14226:SF10">
    <property type="entry name" value="TRIACYLGLYCEROL LIPASE 4-RELATED"/>
    <property type="match status" value="1"/>
</dbReference>
<dbReference type="Gene3D" id="3.40.1090.10">
    <property type="entry name" value="Cytosolic phospholipase A2 catalytic domain"/>
    <property type="match status" value="1"/>
</dbReference>
<dbReference type="GO" id="GO:0006644">
    <property type="term" value="P:phospholipid metabolic process"/>
    <property type="evidence" value="ECO:0007669"/>
    <property type="project" value="EnsemblFungi"/>
</dbReference>
<dbReference type="GO" id="GO:0019433">
    <property type="term" value="P:triglyceride catabolic process"/>
    <property type="evidence" value="ECO:0007669"/>
    <property type="project" value="EnsemblFungi"/>
</dbReference>
<evidence type="ECO:0000313" key="8">
    <source>
        <dbReference type="Proteomes" id="UP000054886"/>
    </source>
</evidence>